<dbReference type="InterPro" id="IPR021151">
    <property type="entry name" value="GINS_A"/>
</dbReference>
<keyword evidence="5" id="KW-0539">Nucleus</keyword>
<dbReference type="GO" id="GO:0000811">
    <property type="term" value="C:GINS complex"/>
    <property type="evidence" value="ECO:0007669"/>
    <property type="project" value="TreeGrafter"/>
</dbReference>
<comment type="subcellular location">
    <subcellularLocation>
        <location evidence="1">Nucleus</location>
    </subcellularLocation>
</comment>
<feature type="domain" description="DNA replication complex GINS protein SLD5 C-terminal" evidence="7">
    <location>
        <begin position="164"/>
        <end position="198"/>
    </location>
</feature>
<keyword evidence="9" id="KW-1185">Reference proteome</keyword>
<dbReference type="InterPro" id="IPR031633">
    <property type="entry name" value="SLD5_C"/>
</dbReference>
<gene>
    <name evidence="8" type="ORF">OPV22_005838</name>
</gene>
<evidence type="ECO:0000256" key="3">
    <source>
        <dbReference type="ARBA" id="ARBA00014804"/>
    </source>
</evidence>
<dbReference type="EMBL" id="JAQQAF010000002">
    <property type="protein sequence ID" value="KAJ8504952.1"/>
    <property type="molecule type" value="Genomic_DNA"/>
</dbReference>
<dbReference type="Proteomes" id="UP001222027">
    <property type="component" value="Unassembled WGS sequence"/>
</dbReference>
<dbReference type="CDD" id="cd21692">
    <property type="entry name" value="GINS_B_Sld5"/>
    <property type="match status" value="1"/>
</dbReference>
<reference evidence="8 9" key="1">
    <citation type="submission" date="2022-12" db="EMBL/GenBank/DDBJ databases">
        <title>Chromosome-scale assembly of the Ensete ventricosum genome.</title>
        <authorList>
            <person name="Dussert Y."/>
            <person name="Stocks J."/>
            <person name="Wendawek A."/>
            <person name="Woldeyes F."/>
            <person name="Nichols R.A."/>
            <person name="Borrell J.S."/>
        </authorList>
    </citation>
    <scope>NUCLEOTIDE SEQUENCE [LARGE SCALE GENOMIC DNA]</scope>
    <source>
        <strain evidence="9">cv. Maze</strain>
        <tissue evidence="8">Seeds</tissue>
    </source>
</reference>
<keyword evidence="4" id="KW-0235">DNA replication</keyword>
<dbReference type="InterPro" id="IPR038749">
    <property type="entry name" value="Sld5_GINS_A"/>
</dbReference>
<evidence type="ECO:0000313" key="8">
    <source>
        <dbReference type="EMBL" id="KAJ8504952.1"/>
    </source>
</evidence>
<dbReference type="FunFam" id="1.20.58.1030:FF:000005">
    <property type="entry name" value="DNA replication complex GINS protein SLD5"/>
    <property type="match status" value="1"/>
</dbReference>
<evidence type="ECO:0000256" key="5">
    <source>
        <dbReference type="ARBA" id="ARBA00023242"/>
    </source>
</evidence>
<dbReference type="CDD" id="cd11711">
    <property type="entry name" value="GINS_A_Sld5"/>
    <property type="match status" value="1"/>
</dbReference>
<dbReference type="InterPro" id="IPR036224">
    <property type="entry name" value="GINS_bundle-like_dom_sf"/>
</dbReference>
<evidence type="ECO:0000313" key="9">
    <source>
        <dbReference type="Proteomes" id="UP001222027"/>
    </source>
</evidence>
<dbReference type="GO" id="GO:0000727">
    <property type="term" value="P:double-strand break repair via break-induced replication"/>
    <property type="evidence" value="ECO:0007669"/>
    <property type="project" value="TreeGrafter"/>
</dbReference>
<evidence type="ECO:0000256" key="2">
    <source>
        <dbReference type="ARBA" id="ARBA00008187"/>
    </source>
</evidence>
<feature type="domain" description="GINS subunit" evidence="6">
    <location>
        <begin position="56"/>
        <end position="135"/>
    </location>
</feature>
<dbReference type="GO" id="GO:0006261">
    <property type="term" value="P:DNA-templated DNA replication"/>
    <property type="evidence" value="ECO:0007669"/>
    <property type="project" value="InterPro"/>
</dbReference>
<dbReference type="PANTHER" id="PTHR21206">
    <property type="entry name" value="SLD5 PROTEIN"/>
    <property type="match status" value="1"/>
</dbReference>
<name>A0AAV8QA74_ENSVE</name>
<evidence type="ECO:0000256" key="4">
    <source>
        <dbReference type="ARBA" id="ARBA00022705"/>
    </source>
</evidence>
<comment type="caution">
    <text evidence="8">The sequence shown here is derived from an EMBL/GenBank/DDBJ whole genome shotgun (WGS) entry which is preliminary data.</text>
</comment>
<evidence type="ECO:0000256" key="1">
    <source>
        <dbReference type="ARBA" id="ARBA00004123"/>
    </source>
</evidence>
<dbReference type="AlphaFoldDB" id="A0AAV8QA74"/>
<accession>A0AAV8QA74</accession>
<comment type="similarity">
    <text evidence="2">Belongs to the GINS4/SLD5 family.</text>
</comment>
<dbReference type="InterPro" id="IPR008591">
    <property type="entry name" value="GINS_Sld5"/>
</dbReference>
<dbReference type="PANTHER" id="PTHR21206:SF0">
    <property type="entry name" value="DNA REPLICATION COMPLEX GINS PROTEIN SLD5"/>
    <property type="match status" value="1"/>
</dbReference>
<evidence type="ECO:0000259" key="6">
    <source>
        <dbReference type="Pfam" id="PF05916"/>
    </source>
</evidence>
<dbReference type="Gene3D" id="1.20.58.1030">
    <property type="match status" value="1"/>
</dbReference>
<evidence type="ECO:0000259" key="7">
    <source>
        <dbReference type="Pfam" id="PF16922"/>
    </source>
</evidence>
<dbReference type="SUPFAM" id="SSF158573">
    <property type="entry name" value="GINS helical bundle-like"/>
    <property type="match status" value="1"/>
</dbReference>
<proteinExistence type="inferred from homology"/>
<sequence>MSGPWSEEAEEDASLLAGTTDVELIKRAWRNEKAAPEILQFEGPLVLRVREQIQLLEETVEESTENGSNDLVVSLYQMDLDRTLFLLRSYLRIRLQKIEKYMIHISKTNLWNRLSEQEKKFTKRCTEIMEKLLEQSVLARLPYGYKSFLKQSISSEEDDMVPEPQLDTFVFCKAKDAVGAFQLDDSGDEIVDLVADDLLNIGQSNLHLLRGAKGRGIVHCKHLLDYGVFVGVPGDNLNYSETSYCLN</sequence>
<dbReference type="Pfam" id="PF05916">
    <property type="entry name" value="Sld5"/>
    <property type="match status" value="1"/>
</dbReference>
<dbReference type="Pfam" id="PF16922">
    <property type="entry name" value="SLD5_C"/>
    <property type="match status" value="1"/>
</dbReference>
<protein>
    <recommendedName>
        <fullName evidence="3">DNA replication complex GINS protein SLD5</fullName>
    </recommendedName>
</protein>
<organism evidence="8 9">
    <name type="scientific">Ensete ventricosum</name>
    <name type="common">Abyssinian banana</name>
    <name type="synonym">Musa ensete</name>
    <dbReference type="NCBI Taxonomy" id="4639"/>
    <lineage>
        <taxon>Eukaryota</taxon>
        <taxon>Viridiplantae</taxon>
        <taxon>Streptophyta</taxon>
        <taxon>Embryophyta</taxon>
        <taxon>Tracheophyta</taxon>
        <taxon>Spermatophyta</taxon>
        <taxon>Magnoliopsida</taxon>
        <taxon>Liliopsida</taxon>
        <taxon>Zingiberales</taxon>
        <taxon>Musaceae</taxon>
        <taxon>Ensete</taxon>
    </lineage>
</organism>